<keyword evidence="3" id="KW-1185">Reference proteome</keyword>
<dbReference type="Proteomes" id="UP001303889">
    <property type="component" value="Unassembled WGS sequence"/>
</dbReference>
<evidence type="ECO:0000256" key="1">
    <source>
        <dbReference type="SAM" id="MobiDB-lite"/>
    </source>
</evidence>
<feature type="compositionally biased region" description="Acidic residues" evidence="1">
    <location>
        <begin position="282"/>
        <end position="307"/>
    </location>
</feature>
<protein>
    <submittedName>
        <fullName evidence="2">Uncharacterized protein</fullName>
    </submittedName>
</protein>
<evidence type="ECO:0000313" key="3">
    <source>
        <dbReference type="Proteomes" id="UP001303889"/>
    </source>
</evidence>
<accession>A0AAN6MHM3</accession>
<sequence length="477" mass="54378">MMRAIRRGIDNVEELERVEREEAAALAALGPPAAPATLLSSDADLAPFWDPVYPKLRASTPTSGTWTRLRRRFVSPIAANSSPHALIRESLSTTTTIMNLNTATIPLRPSPALDVGLTPKQKARLHEVADLLLEIYQTLARMRRIEAAWIQPSPHDLTAHLPLYASLGLDPRVIYLYSIVPCLDPLAASTSSARFFESCGFFDPRNEEHVREAREFHRDCAVSEDDPGCELRPWTTALSQTGQYAAIVMYEARRHVVFFLDNTSYENNDRNLWNGDEWSVSEGEDEEDEEEEEGEEEEEEEEEEEADEKPYHEEWWGHDDALRAVYRNHGWPGENFDGDAFVVDRARVIPAAKIRFEPEEALPSRLEQLQYMVRESEEAEKAATAQGHEKLVAANDVDEDWVARWEIWNAKQLTRESTDRLMRAKELVARGRGRQKVEDLPFWEWDQVRRDLEYAQLSLGRLKQGLEDAGTSALPPS</sequence>
<comment type="caution">
    <text evidence="2">The sequence shown here is derived from an EMBL/GenBank/DDBJ whole genome shotgun (WGS) entry which is preliminary data.</text>
</comment>
<name>A0AAN6MHM3_9PEZI</name>
<organism evidence="2 3">
    <name type="scientific">Staphylotrichum tortipilum</name>
    <dbReference type="NCBI Taxonomy" id="2831512"/>
    <lineage>
        <taxon>Eukaryota</taxon>
        <taxon>Fungi</taxon>
        <taxon>Dikarya</taxon>
        <taxon>Ascomycota</taxon>
        <taxon>Pezizomycotina</taxon>
        <taxon>Sordariomycetes</taxon>
        <taxon>Sordariomycetidae</taxon>
        <taxon>Sordariales</taxon>
        <taxon>Chaetomiaceae</taxon>
        <taxon>Staphylotrichum</taxon>
    </lineage>
</organism>
<proteinExistence type="predicted"/>
<evidence type="ECO:0000313" key="2">
    <source>
        <dbReference type="EMBL" id="KAK3900744.1"/>
    </source>
</evidence>
<dbReference type="EMBL" id="MU855641">
    <property type="protein sequence ID" value="KAK3900744.1"/>
    <property type="molecule type" value="Genomic_DNA"/>
</dbReference>
<feature type="region of interest" description="Disordered" evidence="1">
    <location>
        <begin position="271"/>
        <end position="314"/>
    </location>
</feature>
<dbReference type="AlphaFoldDB" id="A0AAN6MHM3"/>
<reference evidence="2" key="1">
    <citation type="journal article" date="2023" name="Mol. Phylogenet. Evol.">
        <title>Genome-scale phylogeny and comparative genomics of the fungal order Sordariales.</title>
        <authorList>
            <person name="Hensen N."/>
            <person name="Bonometti L."/>
            <person name="Westerberg I."/>
            <person name="Brannstrom I.O."/>
            <person name="Guillou S."/>
            <person name="Cros-Aarteil S."/>
            <person name="Calhoun S."/>
            <person name="Haridas S."/>
            <person name="Kuo A."/>
            <person name="Mondo S."/>
            <person name="Pangilinan J."/>
            <person name="Riley R."/>
            <person name="LaButti K."/>
            <person name="Andreopoulos B."/>
            <person name="Lipzen A."/>
            <person name="Chen C."/>
            <person name="Yan M."/>
            <person name="Daum C."/>
            <person name="Ng V."/>
            <person name="Clum A."/>
            <person name="Steindorff A."/>
            <person name="Ohm R.A."/>
            <person name="Martin F."/>
            <person name="Silar P."/>
            <person name="Natvig D.O."/>
            <person name="Lalanne C."/>
            <person name="Gautier V."/>
            <person name="Ament-Velasquez S.L."/>
            <person name="Kruys A."/>
            <person name="Hutchinson M.I."/>
            <person name="Powell A.J."/>
            <person name="Barry K."/>
            <person name="Miller A.N."/>
            <person name="Grigoriev I.V."/>
            <person name="Debuchy R."/>
            <person name="Gladieux P."/>
            <person name="Hiltunen Thoren M."/>
            <person name="Johannesson H."/>
        </authorList>
    </citation>
    <scope>NUCLEOTIDE SEQUENCE</scope>
    <source>
        <strain evidence="2">CBS 103.79</strain>
    </source>
</reference>
<gene>
    <name evidence="2" type="ORF">C8A05DRAFT_35594</name>
</gene>
<reference evidence="2" key="2">
    <citation type="submission" date="2023-05" db="EMBL/GenBank/DDBJ databases">
        <authorList>
            <consortium name="Lawrence Berkeley National Laboratory"/>
            <person name="Steindorff A."/>
            <person name="Hensen N."/>
            <person name="Bonometti L."/>
            <person name="Westerberg I."/>
            <person name="Brannstrom I.O."/>
            <person name="Guillou S."/>
            <person name="Cros-Aarteil S."/>
            <person name="Calhoun S."/>
            <person name="Haridas S."/>
            <person name="Kuo A."/>
            <person name="Mondo S."/>
            <person name="Pangilinan J."/>
            <person name="Riley R."/>
            <person name="Labutti K."/>
            <person name="Andreopoulos B."/>
            <person name="Lipzen A."/>
            <person name="Chen C."/>
            <person name="Yanf M."/>
            <person name="Daum C."/>
            <person name="Ng V."/>
            <person name="Clum A."/>
            <person name="Ohm R."/>
            <person name="Martin F."/>
            <person name="Silar P."/>
            <person name="Natvig D."/>
            <person name="Lalanne C."/>
            <person name="Gautier V."/>
            <person name="Ament-Velasquez S.L."/>
            <person name="Kruys A."/>
            <person name="Hutchinson M.I."/>
            <person name="Powell A.J."/>
            <person name="Barry K."/>
            <person name="Miller A.N."/>
            <person name="Grigoriev I.V."/>
            <person name="Debuchy R."/>
            <person name="Gladieux P."/>
            <person name="Thoren M.H."/>
            <person name="Johannesson H."/>
        </authorList>
    </citation>
    <scope>NUCLEOTIDE SEQUENCE</scope>
    <source>
        <strain evidence="2">CBS 103.79</strain>
    </source>
</reference>